<evidence type="ECO:0000313" key="4">
    <source>
        <dbReference type="Proteomes" id="UP000297521"/>
    </source>
</evidence>
<keyword evidence="2" id="KW-1133">Transmembrane helix</keyword>
<dbReference type="RefSeq" id="WP_135350286.1">
    <property type="nucleotide sequence ID" value="NZ_SRKR01000021.1"/>
</dbReference>
<protein>
    <recommendedName>
        <fullName evidence="5">LysM domain-containing protein</fullName>
    </recommendedName>
</protein>
<dbReference type="EMBL" id="SRKR01000021">
    <property type="protein sequence ID" value="TGB09662.1"/>
    <property type="molecule type" value="Genomic_DNA"/>
</dbReference>
<keyword evidence="2" id="KW-0812">Transmembrane</keyword>
<dbReference type="AlphaFoldDB" id="A0AAX2SR66"/>
<evidence type="ECO:0008006" key="5">
    <source>
        <dbReference type="Google" id="ProtNLM"/>
    </source>
</evidence>
<reference evidence="3" key="2">
    <citation type="submission" date="2019-04" db="EMBL/GenBank/DDBJ databases">
        <authorList>
            <person name="Bisanz J.E."/>
            <person name="Chagwedera N.D."/>
            <person name="Chawla A."/>
            <person name="Turnbaugh P.J."/>
        </authorList>
    </citation>
    <scope>NUCLEOTIDE SEQUENCE</scope>
    <source>
        <strain evidence="3">I8-5</strain>
    </source>
</reference>
<feature type="compositionally biased region" description="Polar residues" evidence="1">
    <location>
        <begin position="85"/>
        <end position="103"/>
    </location>
</feature>
<organism evidence="3 4">
    <name type="scientific">Limosilactobacillus reuteri</name>
    <name type="common">Lactobacillus reuteri</name>
    <dbReference type="NCBI Taxonomy" id="1598"/>
    <lineage>
        <taxon>Bacteria</taxon>
        <taxon>Bacillati</taxon>
        <taxon>Bacillota</taxon>
        <taxon>Bacilli</taxon>
        <taxon>Lactobacillales</taxon>
        <taxon>Lactobacillaceae</taxon>
        <taxon>Limosilactobacillus</taxon>
    </lineage>
</organism>
<accession>A0AAX2SR66</accession>
<feature type="transmembrane region" description="Helical" evidence="2">
    <location>
        <begin position="34"/>
        <end position="55"/>
    </location>
</feature>
<feature type="region of interest" description="Disordered" evidence="1">
    <location>
        <begin position="66"/>
        <end position="138"/>
    </location>
</feature>
<reference evidence="3" key="1">
    <citation type="journal article" date="2019" name="Cell Metab.">
        <title>Nutrient sensing in CD11c cells alters the gut microbiome to regulate food intake and body mass.</title>
        <authorList>
            <person name="Chagwedera N.D."/>
            <person name="Ang Q.Y."/>
            <person name="Bisanz J.E."/>
            <person name="Leong Y.A."/>
            <person name="Ganeshan K."/>
            <person name="Cai J."/>
            <person name="Patterson A.D."/>
            <person name="Turnbaugh P.J."/>
            <person name="Chawla A."/>
        </authorList>
    </citation>
    <scope>NUCLEOTIDE SEQUENCE</scope>
    <source>
        <strain evidence="3">I8-5</strain>
    </source>
</reference>
<keyword evidence="2" id="KW-0472">Membrane</keyword>
<comment type="caution">
    <text evidence="3">The sequence shown here is derived from an EMBL/GenBank/DDBJ whole genome shotgun (WGS) entry which is preliminary data.</text>
</comment>
<evidence type="ECO:0000313" key="3">
    <source>
        <dbReference type="EMBL" id="TGB09662.1"/>
    </source>
</evidence>
<name>A0AAX2SR66_LIMRT</name>
<gene>
    <name evidence="3" type="ORF">E5F87_09740</name>
</gene>
<evidence type="ECO:0000256" key="2">
    <source>
        <dbReference type="SAM" id="Phobius"/>
    </source>
</evidence>
<sequence>MEKKSKHSTTKKGHKFIPFWRNEKWIRKPLLDRMLDVSLVILVGAVIICCLLLFIPKRTTNNNTQAAQASGLSQNSKKEKKSSQTHNRQTNNDKNTDSGSSSINNTFTNKTNSQNNSSNTTINSSSGSVSKQKNHGEVSEGMNAEYRMAIQAGIVKGDYSEEDIHNFYNNVQDNNIDNNGNGSFTYNGQTVHVQKTYQGNPNGIVQDGQTYTDPDRYTVYINQ</sequence>
<proteinExistence type="predicted"/>
<feature type="compositionally biased region" description="Low complexity" evidence="1">
    <location>
        <begin position="104"/>
        <end position="130"/>
    </location>
</feature>
<dbReference type="Proteomes" id="UP000297521">
    <property type="component" value="Unassembled WGS sequence"/>
</dbReference>
<evidence type="ECO:0000256" key="1">
    <source>
        <dbReference type="SAM" id="MobiDB-lite"/>
    </source>
</evidence>